<dbReference type="EMBL" id="JBGUAW010000008">
    <property type="protein sequence ID" value="MFA9461593.1"/>
    <property type="molecule type" value="Genomic_DNA"/>
</dbReference>
<keyword evidence="10" id="KW-1185">Reference proteome</keyword>
<dbReference type="Gene3D" id="3.40.50.300">
    <property type="entry name" value="P-loop containing nucleotide triphosphate hydrolases"/>
    <property type="match status" value="1"/>
</dbReference>
<dbReference type="RefSeq" id="WP_373656376.1">
    <property type="nucleotide sequence ID" value="NZ_JBGUAW010000008.1"/>
</dbReference>
<dbReference type="InterPro" id="IPR025662">
    <property type="entry name" value="Sigma_54_int_dom_ATP-bd_1"/>
</dbReference>
<evidence type="ECO:0000259" key="8">
    <source>
        <dbReference type="PROSITE" id="PS50110"/>
    </source>
</evidence>
<dbReference type="Proteomes" id="UP001575181">
    <property type="component" value="Unassembled WGS sequence"/>
</dbReference>
<evidence type="ECO:0000256" key="5">
    <source>
        <dbReference type="ARBA" id="ARBA00023163"/>
    </source>
</evidence>
<gene>
    <name evidence="9" type="ORF">ACERLL_12245</name>
</gene>
<protein>
    <submittedName>
        <fullName evidence="9">Sigma-54-dependent transcriptional regulator</fullName>
    </submittedName>
</protein>
<evidence type="ECO:0000313" key="10">
    <source>
        <dbReference type="Proteomes" id="UP001575181"/>
    </source>
</evidence>
<evidence type="ECO:0000256" key="6">
    <source>
        <dbReference type="PROSITE-ProRule" id="PRU00169"/>
    </source>
</evidence>
<feature type="modified residue" description="4-aspartylphosphate" evidence="6">
    <location>
        <position position="54"/>
    </location>
</feature>
<evidence type="ECO:0000259" key="7">
    <source>
        <dbReference type="PROSITE" id="PS50045"/>
    </source>
</evidence>
<dbReference type="Gene3D" id="1.10.8.60">
    <property type="match status" value="1"/>
</dbReference>
<dbReference type="SUPFAM" id="SSF46689">
    <property type="entry name" value="Homeodomain-like"/>
    <property type="match status" value="1"/>
</dbReference>
<dbReference type="Pfam" id="PF25601">
    <property type="entry name" value="AAA_lid_14"/>
    <property type="match status" value="1"/>
</dbReference>
<name>A0ABV4TW81_9GAMM</name>
<comment type="caution">
    <text evidence="9">The sequence shown here is derived from an EMBL/GenBank/DDBJ whole genome shotgun (WGS) entry which is preliminary data.</text>
</comment>
<dbReference type="PROSITE" id="PS00688">
    <property type="entry name" value="SIGMA54_INTERACT_3"/>
    <property type="match status" value="1"/>
</dbReference>
<dbReference type="PROSITE" id="PS50110">
    <property type="entry name" value="RESPONSE_REGULATORY"/>
    <property type="match status" value="1"/>
</dbReference>
<dbReference type="InterPro" id="IPR003593">
    <property type="entry name" value="AAA+_ATPase"/>
</dbReference>
<dbReference type="InterPro" id="IPR058031">
    <property type="entry name" value="AAA_lid_NorR"/>
</dbReference>
<evidence type="ECO:0000313" key="9">
    <source>
        <dbReference type="EMBL" id="MFA9461593.1"/>
    </source>
</evidence>
<dbReference type="Pfam" id="PF02954">
    <property type="entry name" value="HTH_8"/>
    <property type="match status" value="1"/>
</dbReference>
<keyword evidence="6" id="KW-0597">Phosphoprotein</keyword>
<feature type="domain" description="Sigma-54 factor interaction" evidence="7">
    <location>
        <begin position="164"/>
        <end position="393"/>
    </location>
</feature>
<dbReference type="PANTHER" id="PTHR32071:SF117">
    <property type="entry name" value="PTS-DEPENDENT DIHYDROXYACETONE KINASE OPERON REGULATORY PROTEIN-RELATED"/>
    <property type="match status" value="1"/>
</dbReference>
<evidence type="ECO:0000256" key="4">
    <source>
        <dbReference type="ARBA" id="ARBA00023125"/>
    </source>
</evidence>
<evidence type="ECO:0000256" key="3">
    <source>
        <dbReference type="ARBA" id="ARBA00023015"/>
    </source>
</evidence>
<dbReference type="Gene3D" id="1.10.10.60">
    <property type="entry name" value="Homeodomain-like"/>
    <property type="match status" value="1"/>
</dbReference>
<accession>A0ABV4TW81</accession>
<dbReference type="Pfam" id="PF00072">
    <property type="entry name" value="Response_reg"/>
    <property type="match status" value="1"/>
</dbReference>
<reference evidence="9 10" key="1">
    <citation type="submission" date="2024-08" db="EMBL/GenBank/DDBJ databases">
        <title>Whole-genome sequencing of halo(alkali)philic microorganisms from hypersaline lakes.</title>
        <authorList>
            <person name="Sorokin D.Y."/>
            <person name="Merkel A.Y."/>
            <person name="Messina E."/>
            <person name="Yakimov M."/>
        </authorList>
    </citation>
    <scope>NUCLEOTIDE SEQUENCE [LARGE SCALE GENOMIC DNA]</scope>
    <source>
        <strain evidence="9 10">Cl-TMA</strain>
    </source>
</reference>
<dbReference type="SMART" id="SM00382">
    <property type="entry name" value="AAA"/>
    <property type="match status" value="1"/>
</dbReference>
<dbReference type="InterPro" id="IPR011006">
    <property type="entry name" value="CheY-like_superfamily"/>
</dbReference>
<evidence type="ECO:0000256" key="1">
    <source>
        <dbReference type="ARBA" id="ARBA00022741"/>
    </source>
</evidence>
<dbReference type="InterPro" id="IPR009057">
    <property type="entry name" value="Homeodomain-like_sf"/>
</dbReference>
<evidence type="ECO:0000256" key="2">
    <source>
        <dbReference type="ARBA" id="ARBA00022840"/>
    </source>
</evidence>
<feature type="domain" description="Response regulatory" evidence="8">
    <location>
        <begin position="6"/>
        <end position="120"/>
    </location>
</feature>
<keyword evidence="5" id="KW-0804">Transcription</keyword>
<dbReference type="PRINTS" id="PR01590">
    <property type="entry name" value="HTHFIS"/>
</dbReference>
<dbReference type="CDD" id="cd00009">
    <property type="entry name" value="AAA"/>
    <property type="match status" value="1"/>
</dbReference>
<dbReference type="PROSITE" id="PS00675">
    <property type="entry name" value="SIGMA54_INTERACT_1"/>
    <property type="match status" value="1"/>
</dbReference>
<sequence>MSERLPILVVDDERRALETIRRLLEEEFAVHVAEDASTARGILESVPVQVILCDQRMPDISGVELLKEVRERWPSTIRMIISAYTDSEDIITGVNEAGIYQYITKPWHPDSLLLTVRGAAQLYQLQRENDRLTGELRFTPGQVQGRVEGKRARVRQEYALDRIIRCPDSRLNSVCDQIVRVAPYNISVLLTGESGTGKELFARAIHYNSPRADAPFLAENCGALPDELLESELFGHRKGAFTGAIENRMGLFEQADGGTILLDEVGDITPALQVKLLRVLQEGEIRPLGSTERRRVDCRIIAATNKDLEEEVRAGRFREDLYFRLATLPVPIPALRERTEDIPVLARYILEEVCEALERPVEGFTEEAVACMQSYGWPGNVRELQNEIQRMVVMAEDPWLGADLLSPRILRNLSEEPRPRELEDVAEQGGTLQDRLEALEARVLRETLIRNRWNKTRAAQELGLSRVGLRGKLERHGLEPTKATGE</sequence>
<proteinExistence type="predicted"/>
<dbReference type="Gene3D" id="3.40.50.2300">
    <property type="match status" value="1"/>
</dbReference>
<dbReference type="PANTHER" id="PTHR32071">
    <property type="entry name" value="TRANSCRIPTIONAL REGULATORY PROTEIN"/>
    <property type="match status" value="1"/>
</dbReference>
<dbReference type="InterPro" id="IPR027417">
    <property type="entry name" value="P-loop_NTPase"/>
</dbReference>
<keyword evidence="2" id="KW-0067">ATP-binding</keyword>
<dbReference type="SMART" id="SM00448">
    <property type="entry name" value="REC"/>
    <property type="match status" value="1"/>
</dbReference>
<dbReference type="PROSITE" id="PS50045">
    <property type="entry name" value="SIGMA54_INTERACT_4"/>
    <property type="match status" value="1"/>
</dbReference>
<dbReference type="PROSITE" id="PS00676">
    <property type="entry name" value="SIGMA54_INTERACT_2"/>
    <property type="match status" value="1"/>
</dbReference>
<keyword evidence="1" id="KW-0547">Nucleotide-binding</keyword>
<dbReference type="InterPro" id="IPR002197">
    <property type="entry name" value="HTH_Fis"/>
</dbReference>
<organism evidence="9 10">
    <name type="scientific">Thiohalorhabdus methylotrophus</name>
    <dbReference type="NCBI Taxonomy" id="3242694"/>
    <lineage>
        <taxon>Bacteria</taxon>
        <taxon>Pseudomonadati</taxon>
        <taxon>Pseudomonadota</taxon>
        <taxon>Gammaproteobacteria</taxon>
        <taxon>Thiohalorhabdales</taxon>
        <taxon>Thiohalorhabdaceae</taxon>
        <taxon>Thiohalorhabdus</taxon>
    </lineage>
</organism>
<dbReference type="InterPro" id="IPR025943">
    <property type="entry name" value="Sigma_54_int_dom_ATP-bd_2"/>
</dbReference>
<dbReference type="Pfam" id="PF00158">
    <property type="entry name" value="Sigma54_activat"/>
    <property type="match status" value="1"/>
</dbReference>
<dbReference type="SUPFAM" id="SSF52172">
    <property type="entry name" value="CheY-like"/>
    <property type="match status" value="1"/>
</dbReference>
<keyword evidence="3" id="KW-0805">Transcription regulation</keyword>
<dbReference type="SUPFAM" id="SSF52540">
    <property type="entry name" value="P-loop containing nucleoside triphosphate hydrolases"/>
    <property type="match status" value="1"/>
</dbReference>
<dbReference type="InterPro" id="IPR001789">
    <property type="entry name" value="Sig_transdc_resp-reg_receiver"/>
</dbReference>
<dbReference type="InterPro" id="IPR002078">
    <property type="entry name" value="Sigma_54_int"/>
</dbReference>
<dbReference type="InterPro" id="IPR025944">
    <property type="entry name" value="Sigma_54_int_dom_CS"/>
</dbReference>
<keyword evidence="4" id="KW-0238">DNA-binding</keyword>